<feature type="signal peptide" evidence="1">
    <location>
        <begin position="1"/>
        <end position="20"/>
    </location>
</feature>
<sequence length="211" mass="23141">MKAVWITAALALLASPGAGRDLMPIPPDAVAVMNAAHRLFADLPSPQVVARMTDVCGADRGVNDQVAFCASNNVIYYRADSFYQDHEAYELAHVLGHAIQVRHGVADVALREIRRRRDEEDKLRGWVTRQVECIAGYLFLQANLPKTDLHHLYDAEPMTGSHWGRDPLSVGPKVSIGLDARAEWFAIGQEGDLNACAVGEFGADLLLKALR</sequence>
<protein>
    <submittedName>
        <fullName evidence="2">Uncharacterized protein</fullName>
    </submittedName>
</protein>
<reference evidence="3" key="1">
    <citation type="journal article" date="2013" name="Stand. Genomic Sci.">
        <title>Genome sequence of the Litoreibacter arenae type strain (DSM 19593(T)), a member of the Roseobacter clade isolated from sea sand.</title>
        <authorList>
            <person name="Riedel T."/>
            <person name="Fiebig A."/>
            <person name="Petersen J."/>
            <person name="Gronow S."/>
            <person name="Kyrpides N.C."/>
            <person name="Goker M."/>
            <person name="Klenk H.P."/>
        </authorList>
    </citation>
    <scope>NUCLEOTIDE SEQUENCE [LARGE SCALE GENOMIC DNA]</scope>
    <source>
        <strain evidence="3">DSM 19593</strain>
    </source>
</reference>
<proteinExistence type="predicted"/>
<dbReference type="AlphaFoldDB" id="S9QHV1"/>
<gene>
    <name evidence="2" type="ORF">thalar_01932</name>
</gene>
<evidence type="ECO:0000256" key="1">
    <source>
        <dbReference type="SAM" id="SignalP"/>
    </source>
</evidence>
<dbReference type="Proteomes" id="UP000015351">
    <property type="component" value="Unassembled WGS sequence"/>
</dbReference>
<keyword evidence="1" id="KW-0732">Signal</keyword>
<keyword evidence="3" id="KW-1185">Reference proteome</keyword>
<dbReference type="HOGENOM" id="CLU_1336377_0_0_5"/>
<evidence type="ECO:0000313" key="3">
    <source>
        <dbReference type="Proteomes" id="UP000015351"/>
    </source>
</evidence>
<comment type="caution">
    <text evidence="2">The sequence shown here is derived from an EMBL/GenBank/DDBJ whole genome shotgun (WGS) entry which is preliminary data.</text>
</comment>
<dbReference type="EMBL" id="AONI01000010">
    <property type="protein sequence ID" value="EPX79113.1"/>
    <property type="molecule type" value="Genomic_DNA"/>
</dbReference>
<feature type="chain" id="PRO_5004567963" evidence="1">
    <location>
        <begin position="21"/>
        <end position="211"/>
    </location>
</feature>
<dbReference type="eggNOG" id="COG2321">
    <property type="taxonomic scope" value="Bacteria"/>
</dbReference>
<name>S9QHV1_9RHOB</name>
<organism evidence="2 3">
    <name type="scientific">Litoreibacter arenae DSM 19593</name>
    <dbReference type="NCBI Taxonomy" id="1123360"/>
    <lineage>
        <taxon>Bacteria</taxon>
        <taxon>Pseudomonadati</taxon>
        <taxon>Pseudomonadota</taxon>
        <taxon>Alphaproteobacteria</taxon>
        <taxon>Rhodobacterales</taxon>
        <taxon>Roseobacteraceae</taxon>
        <taxon>Litoreibacter</taxon>
    </lineage>
</organism>
<evidence type="ECO:0000313" key="2">
    <source>
        <dbReference type="EMBL" id="EPX79113.1"/>
    </source>
</evidence>
<accession>S9QHV1</accession>